<dbReference type="STRING" id="1121306.SAMN02745196_01561"/>
<evidence type="ECO:0000313" key="1">
    <source>
        <dbReference type="EMBL" id="SHH82688.1"/>
    </source>
</evidence>
<dbReference type="EMBL" id="FQXP01000005">
    <property type="protein sequence ID" value="SHH82688.1"/>
    <property type="molecule type" value="Genomic_DNA"/>
</dbReference>
<organism evidence="1 2">
    <name type="scientific">Clostridium collagenovorans DSM 3089</name>
    <dbReference type="NCBI Taxonomy" id="1121306"/>
    <lineage>
        <taxon>Bacteria</taxon>
        <taxon>Bacillati</taxon>
        <taxon>Bacillota</taxon>
        <taxon>Clostridia</taxon>
        <taxon>Eubacteriales</taxon>
        <taxon>Clostridiaceae</taxon>
        <taxon>Clostridium</taxon>
    </lineage>
</organism>
<name>A0A1M5W5I0_9CLOT</name>
<protein>
    <submittedName>
        <fullName evidence="1">Uncharacterized protein</fullName>
    </submittedName>
</protein>
<reference evidence="1 2" key="1">
    <citation type="submission" date="2016-11" db="EMBL/GenBank/DDBJ databases">
        <authorList>
            <person name="Jaros S."/>
            <person name="Januszkiewicz K."/>
            <person name="Wedrychowicz H."/>
        </authorList>
    </citation>
    <scope>NUCLEOTIDE SEQUENCE [LARGE SCALE GENOMIC DNA]</scope>
    <source>
        <strain evidence="1 2">DSM 3089</strain>
    </source>
</reference>
<accession>A0A1M5W5I0</accession>
<dbReference type="OrthoDB" id="46144at2"/>
<dbReference type="Proteomes" id="UP000184526">
    <property type="component" value="Unassembled WGS sequence"/>
</dbReference>
<dbReference type="AlphaFoldDB" id="A0A1M5W5I0"/>
<evidence type="ECO:0000313" key="2">
    <source>
        <dbReference type="Proteomes" id="UP000184526"/>
    </source>
</evidence>
<proteinExistence type="predicted"/>
<keyword evidence="2" id="KW-1185">Reference proteome</keyword>
<sequence length="128" mass="15097">MDGNIETLYLVWRLSEDESITIGELNRKDRDKYYFKYDLEGVREAIHKGFQVLSTMPIITAKYFKEELFSIFQRRVSGKHKKEILEDIEEKQEEYDDFALLMISKGKCIDDGLEFVSSVNKSIEDIEI</sequence>
<dbReference type="RefSeq" id="WP_072831460.1">
    <property type="nucleotide sequence ID" value="NZ_FQXP01000005.1"/>
</dbReference>
<gene>
    <name evidence="1" type="ORF">SAMN02745196_01561</name>
</gene>